<proteinExistence type="predicted"/>
<evidence type="ECO:0000313" key="1">
    <source>
        <dbReference type="EMBL" id="RAW09596.1"/>
    </source>
</evidence>
<evidence type="ECO:0000313" key="2">
    <source>
        <dbReference type="Proteomes" id="UP000250642"/>
    </source>
</evidence>
<protein>
    <submittedName>
        <fullName evidence="1">Uncharacterized protein</fullName>
    </submittedName>
</protein>
<dbReference type="AlphaFoldDB" id="A0A329QB69"/>
<feature type="non-terminal residue" evidence="1">
    <location>
        <position position="277"/>
    </location>
</feature>
<dbReference type="RefSeq" id="WP_181586798.1">
    <property type="nucleotide sequence ID" value="NZ_QEVW01000036.1"/>
</dbReference>
<dbReference type="EMBL" id="QEVW01000036">
    <property type="protein sequence ID" value="RAW09596.1"/>
    <property type="molecule type" value="Genomic_DNA"/>
</dbReference>
<organism evidence="1 2">
    <name type="scientific">Paenibacillus taichungensis</name>
    <dbReference type="NCBI Taxonomy" id="484184"/>
    <lineage>
        <taxon>Bacteria</taxon>
        <taxon>Bacillati</taxon>
        <taxon>Bacillota</taxon>
        <taxon>Bacilli</taxon>
        <taxon>Bacillales</taxon>
        <taxon>Paenibacillaceae</taxon>
        <taxon>Paenibacillus</taxon>
    </lineage>
</organism>
<dbReference type="Proteomes" id="UP000250642">
    <property type="component" value="Unassembled WGS sequence"/>
</dbReference>
<name>A0A329QB69_9BACL</name>
<comment type="caution">
    <text evidence="1">The sequence shown here is derived from an EMBL/GenBank/DDBJ whole genome shotgun (WGS) entry which is preliminary data.</text>
</comment>
<reference evidence="1 2" key="1">
    <citation type="submission" date="2018-04" db="EMBL/GenBank/DDBJ databases">
        <title>Paenibacillus taichungensis Genome sequencing and assembly.</title>
        <authorList>
            <person name="Xu J."/>
            <person name="Rensing C."/>
            <person name="Mazhar H.S."/>
        </authorList>
    </citation>
    <scope>NUCLEOTIDE SEQUENCE [LARGE SCALE GENOMIC DNA]</scope>
    <source>
        <strain evidence="1 2">NC1</strain>
    </source>
</reference>
<sequence>YLALQLKNAQGIVLPFNEVFSGITLQTNDNGTVDKIPDTNREKADFGIGGFDSFKTVLAQPTGENSLFYGLRQSNGVAHTVGFKADTTRKINLTVAAKDDAAVGIYTITIYAAQQGAGFKSQGEALKYTVEVKAASQDQDQAAPVDLDSTAVTELGEDGTITGVTEAMEYRLKDSQEDWKQVVGTKITDLAAGTYEVRYAAKEGYNAGEATEVTVAAYAAPDTSVTKIEEASDLNSGAVSFNWSSKNGIGSKDKLENTSGSSYEYYSDGAYLALQLK</sequence>
<accession>A0A329QB69</accession>
<gene>
    <name evidence="1" type="ORF">DC345_30810</name>
</gene>
<feature type="non-terminal residue" evidence="1">
    <location>
        <position position="1"/>
    </location>
</feature>